<dbReference type="InterPro" id="IPR013229">
    <property type="entry name" value="PEGA"/>
</dbReference>
<proteinExistence type="predicted"/>
<evidence type="ECO:0000256" key="1">
    <source>
        <dbReference type="SAM" id="Phobius"/>
    </source>
</evidence>
<evidence type="ECO:0000313" key="4">
    <source>
        <dbReference type="Proteomes" id="UP000277457"/>
    </source>
</evidence>
<accession>A0A662D1X2</accession>
<reference evidence="3 4" key="1">
    <citation type="submission" date="2018-06" db="EMBL/GenBank/DDBJ databases">
        <title>Extensive metabolic versatility and redundancy in microbially diverse, dynamic hydrothermal sediments.</title>
        <authorList>
            <person name="Dombrowski N."/>
            <person name="Teske A."/>
            <person name="Baker B.J."/>
        </authorList>
    </citation>
    <scope>NUCLEOTIDE SEQUENCE [LARGE SCALE GENOMIC DNA]</scope>
    <source>
        <strain evidence="3">B7_G13</strain>
    </source>
</reference>
<sequence>MIKRIYKRLSVLSVIVTILLLFNLIGPAFSSVSLPSASFCGGERTITNTLNPDITLGTDGSDIDATAVAITVGIVLFVIWLANISTPPPSYTEYTVVTVPPEAIVEVDGKVVGKSPCKFKLQDPVHAKIAVKKEGYREIQATLTPSAPTKWEIVLKQNPPDSFVKIMEPGWTSIEVAEDIGYDKAWASVVDLLVKRFDIEVLSKENGYVRTAWLYTWTGELRKDYRVRATIKFSQDRSKIEMKSEANYYTGKNWIIGSDTALLETLKADIMGITGQETQ</sequence>
<protein>
    <recommendedName>
        <fullName evidence="2">PEGA domain-containing protein</fullName>
    </recommendedName>
</protein>
<keyword evidence="1" id="KW-0472">Membrane</keyword>
<dbReference type="Pfam" id="PF08308">
    <property type="entry name" value="PEGA"/>
    <property type="match status" value="1"/>
</dbReference>
<dbReference type="AlphaFoldDB" id="A0A662D1X2"/>
<feature type="domain" description="PEGA" evidence="2">
    <location>
        <begin position="93"/>
        <end position="153"/>
    </location>
</feature>
<comment type="caution">
    <text evidence="3">The sequence shown here is derived from an EMBL/GenBank/DDBJ whole genome shotgun (WGS) entry which is preliminary data.</text>
</comment>
<organism evidence="3 4">
    <name type="scientific">Aerophobetes bacterium</name>
    <dbReference type="NCBI Taxonomy" id="2030807"/>
    <lineage>
        <taxon>Bacteria</taxon>
        <taxon>Candidatus Aerophobota</taxon>
    </lineage>
</organism>
<evidence type="ECO:0000259" key="2">
    <source>
        <dbReference type="Pfam" id="PF08308"/>
    </source>
</evidence>
<keyword evidence="1" id="KW-1133">Transmembrane helix</keyword>
<evidence type="ECO:0000313" key="3">
    <source>
        <dbReference type="EMBL" id="RLE08016.1"/>
    </source>
</evidence>
<gene>
    <name evidence="3" type="ORF">DRZ78_01940</name>
</gene>
<keyword evidence="1" id="KW-0812">Transmembrane</keyword>
<dbReference type="EMBL" id="QMPY01000051">
    <property type="protein sequence ID" value="RLE08016.1"/>
    <property type="molecule type" value="Genomic_DNA"/>
</dbReference>
<name>A0A662D1X2_UNCAE</name>
<feature type="transmembrane region" description="Helical" evidence="1">
    <location>
        <begin position="64"/>
        <end position="82"/>
    </location>
</feature>
<dbReference type="Proteomes" id="UP000277457">
    <property type="component" value="Unassembled WGS sequence"/>
</dbReference>